<dbReference type="EMBL" id="CP011043">
    <property type="protein sequence ID" value="AJW78763.1"/>
    <property type="molecule type" value="Genomic_DNA"/>
</dbReference>
<evidence type="ECO:0000313" key="2">
    <source>
        <dbReference type="EMBL" id="AJW78763.1"/>
    </source>
</evidence>
<reference evidence="2 3" key="1">
    <citation type="journal article" date="2015" name="Genome Announc.">
        <title>Complete Genome Sequence of Clavibacter michiganensis subsp. insidiosus R1-1 Using PacBio Single-Molecule Real-Time Technology.</title>
        <authorList>
            <person name="Lu Y."/>
            <person name="Samac D.A."/>
            <person name="Glazebrook J."/>
            <person name="Ishimaru C.A."/>
        </authorList>
    </citation>
    <scope>NUCLEOTIDE SEQUENCE [LARGE SCALE GENOMIC DNA]</scope>
    <source>
        <strain evidence="2 3">R1-1</strain>
    </source>
</reference>
<sequence length="151" mass="15248">MTTMPTAARIPARRRSGGPRSAAVAAVAALALVPLAGCAPVSDVRGNWHLVSGSDSAGDLGVGDTLITMRVGGGEVSGRGPCNDYSGRIGARGDGMLGGLAPGALPCEDGGLEARYFQDLASVSSLEVDDGHLVATGPDEVRLEYAERSRG</sequence>
<dbReference type="HOGENOM" id="CLU_1728120_0_0_11"/>
<dbReference type="Pfam" id="PF03724">
    <property type="entry name" value="META"/>
    <property type="match status" value="1"/>
</dbReference>
<feature type="domain" description="DUF306" evidence="1">
    <location>
        <begin position="46"/>
        <end position="140"/>
    </location>
</feature>
<dbReference type="KEGG" id="cmh:VO01_06130"/>
<proteinExistence type="predicted"/>
<name>A0A0D5CGI2_9MICO</name>
<dbReference type="Proteomes" id="UP000032604">
    <property type="component" value="Chromosome"/>
</dbReference>
<protein>
    <recommendedName>
        <fullName evidence="1">DUF306 domain-containing protein</fullName>
    </recommendedName>
</protein>
<accession>A0A0D5CGI2</accession>
<dbReference type="InterPro" id="IPR005184">
    <property type="entry name" value="DUF306_Meta_HslJ"/>
</dbReference>
<evidence type="ECO:0000259" key="1">
    <source>
        <dbReference type="Pfam" id="PF03724"/>
    </source>
</evidence>
<gene>
    <name evidence="2" type="ORF">VO01_06130</name>
</gene>
<dbReference type="PATRIC" id="fig|33014.5.peg.1279"/>
<dbReference type="InterPro" id="IPR038670">
    <property type="entry name" value="HslJ-like_sf"/>
</dbReference>
<dbReference type="Gene3D" id="2.40.128.270">
    <property type="match status" value="1"/>
</dbReference>
<evidence type="ECO:0000313" key="3">
    <source>
        <dbReference type="Proteomes" id="UP000032604"/>
    </source>
</evidence>
<dbReference type="OrthoDB" id="5123346at2"/>
<dbReference type="AlphaFoldDB" id="A0A0D5CGI2"/>
<organism evidence="2 3">
    <name type="scientific">Clavibacter michiganensis subsp. insidiosus</name>
    <dbReference type="NCBI Taxonomy" id="33014"/>
    <lineage>
        <taxon>Bacteria</taxon>
        <taxon>Bacillati</taxon>
        <taxon>Actinomycetota</taxon>
        <taxon>Actinomycetes</taxon>
        <taxon>Micrococcales</taxon>
        <taxon>Microbacteriaceae</taxon>
        <taxon>Clavibacter</taxon>
    </lineage>
</organism>